<evidence type="ECO:0000259" key="1">
    <source>
        <dbReference type="Pfam" id="PF18135"/>
    </source>
</evidence>
<proteinExistence type="predicted"/>
<dbReference type="AlphaFoldDB" id="X1HAD4"/>
<evidence type="ECO:0000313" key="2">
    <source>
        <dbReference type="EMBL" id="GAH66352.1"/>
    </source>
</evidence>
<feature type="non-terminal residue" evidence="2">
    <location>
        <position position="1"/>
    </location>
</feature>
<name>X1HAD4_9ZZZZ</name>
<sequence>SGLKCYAFPLKISETGKDYDFRKPKKAISPNVKPEFIKKFNYKEKISEEQIFYYIYGILFTPIYRNRYHFGLKEEFPRISFPKTEESLIEMSNLGKRLADLHLFRNSDLDTSQVEMSKSTDYKVYYIRKNDKDKAGNQISDTYDPKTQRIYFKKRAKTQIEKELQGNRLDDITWIGEITQQMWDFEIGGRQQLKEWLYNRMYSLESKKGKISRPLNNKELDYFLKICDAIKKTIKLLPELDEVYVKIDPED</sequence>
<dbReference type="InterPro" id="IPR041635">
    <property type="entry name" value="Type_ISP_LLaBIII_C"/>
</dbReference>
<gene>
    <name evidence="2" type="ORF">S03H2_52489</name>
</gene>
<accession>X1HAD4</accession>
<protein>
    <recommendedName>
        <fullName evidence="1">Type ISP restriction-modification enzyme LLaBIII C-terminal specificity domain-containing protein</fullName>
    </recommendedName>
</protein>
<comment type="caution">
    <text evidence="2">The sequence shown here is derived from an EMBL/GenBank/DDBJ whole genome shotgun (WGS) entry which is preliminary data.</text>
</comment>
<dbReference type="Pfam" id="PF18135">
    <property type="entry name" value="Type_ISP_C"/>
    <property type="match status" value="1"/>
</dbReference>
<organism evidence="2">
    <name type="scientific">marine sediment metagenome</name>
    <dbReference type="NCBI Taxonomy" id="412755"/>
    <lineage>
        <taxon>unclassified sequences</taxon>
        <taxon>metagenomes</taxon>
        <taxon>ecological metagenomes</taxon>
    </lineage>
</organism>
<dbReference type="EMBL" id="BARU01033343">
    <property type="protein sequence ID" value="GAH66352.1"/>
    <property type="molecule type" value="Genomic_DNA"/>
</dbReference>
<feature type="domain" description="Type ISP restriction-modification enzyme LLaBIII C-terminal specificity" evidence="1">
    <location>
        <begin position="6"/>
        <end position="216"/>
    </location>
</feature>
<reference evidence="2" key="1">
    <citation type="journal article" date="2014" name="Front. Microbiol.">
        <title>High frequency of phylogenetically diverse reductive dehalogenase-homologous genes in deep subseafloor sedimentary metagenomes.</title>
        <authorList>
            <person name="Kawai M."/>
            <person name="Futagami T."/>
            <person name="Toyoda A."/>
            <person name="Takaki Y."/>
            <person name="Nishi S."/>
            <person name="Hori S."/>
            <person name="Arai W."/>
            <person name="Tsubouchi T."/>
            <person name="Morono Y."/>
            <person name="Uchiyama I."/>
            <person name="Ito T."/>
            <person name="Fujiyama A."/>
            <person name="Inagaki F."/>
            <person name="Takami H."/>
        </authorList>
    </citation>
    <scope>NUCLEOTIDE SEQUENCE</scope>
    <source>
        <strain evidence="2">Expedition CK06-06</strain>
    </source>
</reference>